<evidence type="ECO:0000313" key="4">
    <source>
        <dbReference type="EMBL" id="OCL04120.1"/>
    </source>
</evidence>
<dbReference type="EMBL" id="KV750597">
    <property type="protein sequence ID" value="OCL04120.1"/>
    <property type="molecule type" value="Genomic_DNA"/>
</dbReference>
<name>A0A8E2ESN5_9PEZI</name>
<feature type="compositionally biased region" description="Basic and acidic residues" evidence="2">
    <location>
        <begin position="1"/>
        <end position="25"/>
    </location>
</feature>
<dbReference type="PANTHER" id="PTHR47785">
    <property type="entry name" value="ZN(II)2CYS6 TRANSCRIPTION FACTOR (EUROFUNG)-RELATED-RELATED"/>
    <property type="match status" value="1"/>
</dbReference>
<gene>
    <name evidence="4" type="ORF">AOQ84DRAFT_346657</name>
</gene>
<organism evidence="4 5">
    <name type="scientific">Glonium stellatum</name>
    <dbReference type="NCBI Taxonomy" id="574774"/>
    <lineage>
        <taxon>Eukaryota</taxon>
        <taxon>Fungi</taxon>
        <taxon>Dikarya</taxon>
        <taxon>Ascomycota</taxon>
        <taxon>Pezizomycotina</taxon>
        <taxon>Dothideomycetes</taxon>
        <taxon>Pleosporomycetidae</taxon>
        <taxon>Gloniales</taxon>
        <taxon>Gloniaceae</taxon>
        <taxon>Glonium</taxon>
    </lineage>
</organism>
<dbReference type="PROSITE" id="PS50048">
    <property type="entry name" value="ZN2_CY6_FUNGAL_2"/>
    <property type="match status" value="1"/>
</dbReference>
<dbReference type="Pfam" id="PF00172">
    <property type="entry name" value="Zn_clus"/>
    <property type="match status" value="1"/>
</dbReference>
<dbReference type="InterPro" id="IPR001138">
    <property type="entry name" value="Zn2Cys6_DnaBD"/>
</dbReference>
<dbReference type="PROSITE" id="PS00463">
    <property type="entry name" value="ZN2_CY6_FUNGAL_1"/>
    <property type="match status" value="1"/>
</dbReference>
<evidence type="ECO:0000256" key="1">
    <source>
        <dbReference type="ARBA" id="ARBA00023242"/>
    </source>
</evidence>
<dbReference type="AlphaFoldDB" id="A0A8E2ESN5"/>
<dbReference type="OrthoDB" id="4685598at2759"/>
<feature type="domain" description="Zn(2)-C6 fungal-type" evidence="3">
    <location>
        <begin position="78"/>
        <end position="108"/>
    </location>
</feature>
<keyword evidence="1" id="KW-0539">Nucleus</keyword>
<dbReference type="GO" id="GO:0000981">
    <property type="term" value="F:DNA-binding transcription factor activity, RNA polymerase II-specific"/>
    <property type="evidence" value="ECO:0007669"/>
    <property type="project" value="InterPro"/>
</dbReference>
<dbReference type="SUPFAM" id="SSF57701">
    <property type="entry name" value="Zn2/Cys6 DNA-binding domain"/>
    <property type="match status" value="1"/>
</dbReference>
<dbReference type="SMART" id="SM00066">
    <property type="entry name" value="GAL4"/>
    <property type="match status" value="1"/>
</dbReference>
<dbReference type="Gene3D" id="4.10.240.10">
    <property type="entry name" value="Zn(2)-C6 fungal-type DNA-binding domain"/>
    <property type="match status" value="1"/>
</dbReference>
<proteinExistence type="predicted"/>
<dbReference type="InterPro" id="IPR053181">
    <property type="entry name" value="EcdB-like_regulator"/>
</dbReference>
<reference evidence="4 5" key="1">
    <citation type="journal article" date="2016" name="Nat. Commun.">
        <title>Ectomycorrhizal ecology is imprinted in the genome of the dominant symbiotic fungus Cenococcum geophilum.</title>
        <authorList>
            <consortium name="DOE Joint Genome Institute"/>
            <person name="Peter M."/>
            <person name="Kohler A."/>
            <person name="Ohm R.A."/>
            <person name="Kuo A."/>
            <person name="Krutzmann J."/>
            <person name="Morin E."/>
            <person name="Arend M."/>
            <person name="Barry K.W."/>
            <person name="Binder M."/>
            <person name="Choi C."/>
            <person name="Clum A."/>
            <person name="Copeland A."/>
            <person name="Grisel N."/>
            <person name="Haridas S."/>
            <person name="Kipfer T."/>
            <person name="LaButti K."/>
            <person name="Lindquist E."/>
            <person name="Lipzen A."/>
            <person name="Maire R."/>
            <person name="Meier B."/>
            <person name="Mihaltcheva S."/>
            <person name="Molinier V."/>
            <person name="Murat C."/>
            <person name="Poggeler S."/>
            <person name="Quandt C.A."/>
            <person name="Sperisen C."/>
            <person name="Tritt A."/>
            <person name="Tisserant E."/>
            <person name="Crous P.W."/>
            <person name="Henrissat B."/>
            <person name="Nehls U."/>
            <person name="Egli S."/>
            <person name="Spatafora J.W."/>
            <person name="Grigoriev I.V."/>
            <person name="Martin F.M."/>
        </authorList>
    </citation>
    <scope>NUCLEOTIDE SEQUENCE [LARGE SCALE GENOMIC DNA]</scope>
    <source>
        <strain evidence="4 5">CBS 207.34</strain>
    </source>
</reference>
<evidence type="ECO:0000313" key="5">
    <source>
        <dbReference type="Proteomes" id="UP000250140"/>
    </source>
</evidence>
<dbReference type="CDD" id="cd12148">
    <property type="entry name" value="fungal_TF_MHR"/>
    <property type="match status" value="1"/>
</dbReference>
<feature type="region of interest" description="Disordered" evidence="2">
    <location>
        <begin position="1"/>
        <end position="56"/>
    </location>
</feature>
<sequence>METHATGHPAKRERSSGHEPPDAASKRQKAQSHPLQPAATAHASQPLPSQQEEAELDQDPIIHIFNPFNYPRKRASIACEICRVRKTRCDAARPRCSSCAQLGVACTYRKLAIGVRSLTTSRPEQTATENFLSSIASRLDRIEALILDQNGRPGPATNYSYAASSPSIQAATGSGSNSYPTPSSPVIIPAPAVPPTATEATRIRRMGLSMYAMSQLNGHEAPPSLKILQYEESEPFLEWEMERGKRLYQARSHDDLDFSLSVCWRLQQSFSERILSWFPLFNLDRCVEVVNKLHEPRLGSSDIDKCLALFILALGALSKANHITSDKPAALSGLDYFCAASDILDLDKDSRYTIIEAQCHLLKALYLLLCLRPLQASDAVFSAARSILAVFDLPSRLAKDPLLKESCHRTFWTCFLLEHELKPLISYNPQLLQLVNESVPLPLSHDHEQSIYWFLAEIALRRIFSHCIEDVRVESHLMYNPKVTKVLAEQLYEWYKGLPTRLQFEFDTKPLLDHQKAFLRGQYYVLLLIIYWPSVVRLLTKELDSEISEKQREELYTDALKAINYGVAYVFATESLLLERHQMVFGNVMG</sequence>
<dbReference type="PANTHER" id="PTHR47785:SF3">
    <property type="entry name" value="ZN(2)-C6 FUNGAL-TYPE DOMAIN-CONTAINING PROTEIN"/>
    <property type="match status" value="1"/>
</dbReference>
<evidence type="ECO:0000256" key="2">
    <source>
        <dbReference type="SAM" id="MobiDB-lite"/>
    </source>
</evidence>
<dbReference type="InterPro" id="IPR036864">
    <property type="entry name" value="Zn2-C6_fun-type_DNA-bd_sf"/>
</dbReference>
<protein>
    <recommendedName>
        <fullName evidence="3">Zn(2)-C6 fungal-type domain-containing protein</fullName>
    </recommendedName>
</protein>
<keyword evidence="5" id="KW-1185">Reference proteome</keyword>
<dbReference type="CDD" id="cd00067">
    <property type="entry name" value="GAL4"/>
    <property type="match status" value="1"/>
</dbReference>
<feature type="compositionally biased region" description="Polar residues" evidence="2">
    <location>
        <begin position="42"/>
        <end position="51"/>
    </location>
</feature>
<dbReference type="GO" id="GO:0008270">
    <property type="term" value="F:zinc ion binding"/>
    <property type="evidence" value="ECO:0007669"/>
    <property type="project" value="InterPro"/>
</dbReference>
<accession>A0A8E2ESN5</accession>
<evidence type="ECO:0000259" key="3">
    <source>
        <dbReference type="PROSITE" id="PS50048"/>
    </source>
</evidence>
<dbReference type="Proteomes" id="UP000250140">
    <property type="component" value="Unassembled WGS sequence"/>
</dbReference>